<dbReference type="AlphaFoldDB" id="A0A0Q9X1U5"/>
<sequence>MPPYCCGGRLCAEDVTRERRRMMQEQGYDTADESLTVPGDYVRPLSLKFYARHDWPYFNCTDDEIQKMRAQHDPESLKLSAKLSPTVAEKGTAKEPTRFVVKRATAVPITENQIYGWYEDRAHRYLKRDRGVFVFPREADPMIQQILTDRMQNGGLSR</sequence>
<evidence type="ECO:0000313" key="2">
    <source>
        <dbReference type="Proteomes" id="UP000007798"/>
    </source>
</evidence>
<organism evidence="1 2">
    <name type="scientific">Drosophila willistoni</name>
    <name type="common">Fruit fly</name>
    <dbReference type="NCBI Taxonomy" id="7260"/>
    <lineage>
        <taxon>Eukaryota</taxon>
        <taxon>Metazoa</taxon>
        <taxon>Ecdysozoa</taxon>
        <taxon>Arthropoda</taxon>
        <taxon>Hexapoda</taxon>
        <taxon>Insecta</taxon>
        <taxon>Pterygota</taxon>
        <taxon>Neoptera</taxon>
        <taxon>Endopterygota</taxon>
        <taxon>Diptera</taxon>
        <taxon>Brachycera</taxon>
        <taxon>Muscomorpha</taxon>
        <taxon>Ephydroidea</taxon>
        <taxon>Drosophilidae</taxon>
        <taxon>Drosophila</taxon>
        <taxon>Sophophora</taxon>
    </lineage>
</organism>
<protein>
    <submittedName>
        <fullName evidence="1">Uncharacterized protein</fullName>
    </submittedName>
</protein>
<gene>
    <name evidence="1" type="primary">Dwil\GK27226</name>
    <name evidence="1" type="ORF">Dwil_GK27226</name>
</gene>
<reference evidence="1 2" key="1">
    <citation type="journal article" date="2007" name="Nature">
        <title>Evolution of genes and genomes on the Drosophila phylogeny.</title>
        <authorList>
            <consortium name="Drosophila 12 Genomes Consortium"/>
            <person name="Clark A.G."/>
            <person name="Eisen M.B."/>
            <person name="Smith D.R."/>
            <person name="Bergman C.M."/>
            <person name="Oliver B."/>
            <person name="Markow T.A."/>
            <person name="Kaufman T.C."/>
            <person name="Kellis M."/>
            <person name="Gelbart W."/>
            <person name="Iyer V.N."/>
            <person name="Pollard D.A."/>
            <person name="Sackton T.B."/>
            <person name="Larracuente A.M."/>
            <person name="Singh N.D."/>
            <person name="Abad J.P."/>
            <person name="Abt D.N."/>
            <person name="Adryan B."/>
            <person name="Aguade M."/>
            <person name="Akashi H."/>
            <person name="Anderson W.W."/>
            <person name="Aquadro C.F."/>
            <person name="Ardell D.H."/>
            <person name="Arguello R."/>
            <person name="Artieri C.G."/>
            <person name="Barbash D.A."/>
            <person name="Barker D."/>
            <person name="Barsanti P."/>
            <person name="Batterham P."/>
            <person name="Batzoglou S."/>
            <person name="Begun D."/>
            <person name="Bhutkar A."/>
            <person name="Blanco E."/>
            <person name="Bosak S.A."/>
            <person name="Bradley R.K."/>
            <person name="Brand A.D."/>
            <person name="Brent M.R."/>
            <person name="Brooks A.N."/>
            <person name="Brown R.H."/>
            <person name="Butlin R.K."/>
            <person name="Caggese C."/>
            <person name="Calvi B.R."/>
            <person name="Bernardo de Carvalho A."/>
            <person name="Caspi A."/>
            <person name="Castrezana S."/>
            <person name="Celniker S.E."/>
            <person name="Chang J.L."/>
            <person name="Chapple C."/>
            <person name="Chatterji S."/>
            <person name="Chinwalla A."/>
            <person name="Civetta A."/>
            <person name="Clifton S.W."/>
            <person name="Comeron J.M."/>
            <person name="Costello J.C."/>
            <person name="Coyne J.A."/>
            <person name="Daub J."/>
            <person name="David R.G."/>
            <person name="Delcher A.L."/>
            <person name="Delehaunty K."/>
            <person name="Do C.B."/>
            <person name="Ebling H."/>
            <person name="Edwards K."/>
            <person name="Eickbush T."/>
            <person name="Evans J.D."/>
            <person name="Filipski A."/>
            <person name="Findeiss S."/>
            <person name="Freyhult E."/>
            <person name="Fulton L."/>
            <person name="Fulton R."/>
            <person name="Garcia A.C."/>
            <person name="Gardiner A."/>
            <person name="Garfield D.A."/>
            <person name="Garvin B.E."/>
            <person name="Gibson G."/>
            <person name="Gilbert D."/>
            <person name="Gnerre S."/>
            <person name="Godfrey J."/>
            <person name="Good R."/>
            <person name="Gotea V."/>
            <person name="Gravely B."/>
            <person name="Greenberg A.J."/>
            <person name="Griffiths-Jones S."/>
            <person name="Gross S."/>
            <person name="Guigo R."/>
            <person name="Gustafson E.A."/>
            <person name="Haerty W."/>
            <person name="Hahn M.W."/>
            <person name="Halligan D.L."/>
            <person name="Halpern A.L."/>
            <person name="Halter G.M."/>
            <person name="Han M.V."/>
            <person name="Heger A."/>
            <person name="Hillier L."/>
            <person name="Hinrichs A.S."/>
            <person name="Holmes I."/>
            <person name="Hoskins R.A."/>
            <person name="Hubisz M.J."/>
            <person name="Hultmark D."/>
            <person name="Huntley M.A."/>
            <person name="Jaffe D.B."/>
            <person name="Jagadeeshan S."/>
            <person name="Jeck W.R."/>
            <person name="Johnson J."/>
            <person name="Jones C.D."/>
            <person name="Jordan W.C."/>
            <person name="Karpen G.H."/>
            <person name="Kataoka E."/>
            <person name="Keightley P.D."/>
            <person name="Kheradpour P."/>
            <person name="Kirkness E.F."/>
            <person name="Koerich L.B."/>
            <person name="Kristiansen K."/>
            <person name="Kudrna D."/>
            <person name="Kulathinal R.J."/>
            <person name="Kumar S."/>
            <person name="Kwok R."/>
            <person name="Lander E."/>
            <person name="Langley C.H."/>
            <person name="Lapoint R."/>
            <person name="Lazzaro B.P."/>
            <person name="Lee S.J."/>
            <person name="Levesque L."/>
            <person name="Li R."/>
            <person name="Lin C.F."/>
            <person name="Lin M.F."/>
            <person name="Lindblad-Toh K."/>
            <person name="Llopart A."/>
            <person name="Long M."/>
            <person name="Low L."/>
            <person name="Lozovsky E."/>
            <person name="Lu J."/>
            <person name="Luo M."/>
            <person name="Machado C.A."/>
            <person name="Makalowski W."/>
            <person name="Marzo M."/>
            <person name="Matsuda M."/>
            <person name="Matzkin L."/>
            <person name="McAllister B."/>
            <person name="McBride C.S."/>
            <person name="McKernan B."/>
            <person name="McKernan K."/>
            <person name="Mendez-Lago M."/>
            <person name="Minx P."/>
            <person name="Mollenhauer M.U."/>
            <person name="Montooth K."/>
            <person name="Mount S.M."/>
            <person name="Mu X."/>
            <person name="Myers E."/>
            <person name="Negre B."/>
            <person name="Newfeld S."/>
            <person name="Nielsen R."/>
            <person name="Noor M.A."/>
            <person name="O'Grady P."/>
            <person name="Pachter L."/>
            <person name="Papaceit M."/>
            <person name="Parisi M.J."/>
            <person name="Parisi M."/>
            <person name="Parts L."/>
            <person name="Pedersen J.S."/>
            <person name="Pesole G."/>
            <person name="Phillippy A.M."/>
            <person name="Ponting C.P."/>
            <person name="Pop M."/>
            <person name="Porcelli D."/>
            <person name="Powell J.R."/>
            <person name="Prohaska S."/>
            <person name="Pruitt K."/>
            <person name="Puig M."/>
            <person name="Quesneville H."/>
            <person name="Ram K.R."/>
            <person name="Rand D."/>
            <person name="Rasmussen M.D."/>
            <person name="Reed L.K."/>
            <person name="Reenan R."/>
            <person name="Reily A."/>
            <person name="Remington K.A."/>
            <person name="Rieger T.T."/>
            <person name="Ritchie M.G."/>
            <person name="Robin C."/>
            <person name="Rogers Y.H."/>
            <person name="Rohde C."/>
            <person name="Rozas J."/>
            <person name="Rubenfield M.J."/>
            <person name="Ruiz A."/>
            <person name="Russo S."/>
            <person name="Salzberg S.L."/>
            <person name="Sanchez-Gracia A."/>
            <person name="Saranga D.J."/>
            <person name="Sato H."/>
            <person name="Schaeffer S.W."/>
            <person name="Schatz M.C."/>
            <person name="Schlenke T."/>
            <person name="Schwartz R."/>
            <person name="Segarra C."/>
            <person name="Singh R.S."/>
            <person name="Sirot L."/>
            <person name="Sirota M."/>
            <person name="Sisneros N.B."/>
            <person name="Smith C.D."/>
            <person name="Smith T.F."/>
            <person name="Spieth J."/>
            <person name="Stage D.E."/>
            <person name="Stark A."/>
            <person name="Stephan W."/>
            <person name="Strausberg R.L."/>
            <person name="Strempel S."/>
            <person name="Sturgill D."/>
            <person name="Sutton G."/>
            <person name="Sutton G.G."/>
            <person name="Tao W."/>
            <person name="Teichmann S."/>
            <person name="Tobari Y.N."/>
            <person name="Tomimura Y."/>
            <person name="Tsolas J.M."/>
            <person name="Valente V.L."/>
            <person name="Venter E."/>
            <person name="Venter J.C."/>
            <person name="Vicario S."/>
            <person name="Vieira F.G."/>
            <person name="Vilella A.J."/>
            <person name="Villasante A."/>
            <person name="Walenz B."/>
            <person name="Wang J."/>
            <person name="Wasserman M."/>
            <person name="Watts T."/>
            <person name="Wilson D."/>
            <person name="Wilson R.K."/>
            <person name="Wing R.A."/>
            <person name="Wolfner M.F."/>
            <person name="Wong A."/>
            <person name="Wong G.K."/>
            <person name="Wu C.I."/>
            <person name="Wu G."/>
            <person name="Yamamoto D."/>
            <person name="Yang H.P."/>
            <person name="Yang S.P."/>
            <person name="Yorke J.A."/>
            <person name="Yoshida K."/>
            <person name="Zdobnov E."/>
            <person name="Zhang P."/>
            <person name="Zhang Y."/>
            <person name="Zimin A.V."/>
            <person name="Baldwin J."/>
            <person name="Abdouelleil A."/>
            <person name="Abdulkadir J."/>
            <person name="Abebe A."/>
            <person name="Abera B."/>
            <person name="Abreu J."/>
            <person name="Acer S.C."/>
            <person name="Aftuck L."/>
            <person name="Alexander A."/>
            <person name="An P."/>
            <person name="Anderson E."/>
            <person name="Anderson S."/>
            <person name="Arachi H."/>
            <person name="Azer M."/>
            <person name="Bachantsang P."/>
            <person name="Barry A."/>
            <person name="Bayul T."/>
            <person name="Berlin A."/>
            <person name="Bessette D."/>
            <person name="Bloom T."/>
            <person name="Blye J."/>
            <person name="Boguslavskiy L."/>
            <person name="Bonnet C."/>
            <person name="Boukhgalter B."/>
            <person name="Bourzgui I."/>
            <person name="Brown A."/>
            <person name="Cahill P."/>
            <person name="Channer S."/>
            <person name="Cheshatsang Y."/>
            <person name="Chuda L."/>
            <person name="Citroen M."/>
            <person name="Collymore A."/>
            <person name="Cooke P."/>
            <person name="Costello M."/>
            <person name="D'Aco K."/>
            <person name="Daza R."/>
            <person name="De Haan G."/>
            <person name="DeGray S."/>
            <person name="DeMaso C."/>
            <person name="Dhargay N."/>
            <person name="Dooley K."/>
            <person name="Dooley E."/>
            <person name="Doricent M."/>
            <person name="Dorje P."/>
            <person name="Dorjee K."/>
            <person name="Dupes A."/>
            <person name="Elong R."/>
            <person name="Falk J."/>
            <person name="Farina A."/>
            <person name="Faro S."/>
            <person name="Ferguson D."/>
            <person name="Fisher S."/>
            <person name="Foley C.D."/>
            <person name="Franke A."/>
            <person name="Friedrich D."/>
            <person name="Gadbois L."/>
            <person name="Gearin G."/>
            <person name="Gearin C.R."/>
            <person name="Giannoukos G."/>
            <person name="Goode T."/>
            <person name="Graham J."/>
            <person name="Grandbois E."/>
            <person name="Grewal S."/>
            <person name="Gyaltsen K."/>
            <person name="Hafez N."/>
            <person name="Hagos B."/>
            <person name="Hall J."/>
            <person name="Henson C."/>
            <person name="Hollinger A."/>
            <person name="Honan T."/>
            <person name="Huard M.D."/>
            <person name="Hughes L."/>
            <person name="Hurhula B."/>
            <person name="Husby M.E."/>
            <person name="Kamat A."/>
            <person name="Kanga B."/>
            <person name="Kashin S."/>
            <person name="Khazanovich D."/>
            <person name="Kisner P."/>
            <person name="Lance K."/>
            <person name="Lara M."/>
            <person name="Lee W."/>
            <person name="Lennon N."/>
            <person name="Letendre F."/>
            <person name="LeVine R."/>
            <person name="Lipovsky A."/>
            <person name="Liu X."/>
            <person name="Liu J."/>
            <person name="Liu S."/>
            <person name="Lokyitsang T."/>
            <person name="Lokyitsang Y."/>
            <person name="Lubonja R."/>
            <person name="Lui A."/>
            <person name="MacDonald P."/>
            <person name="Magnisalis V."/>
            <person name="Maru K."/>
            <person name="Matthews C."/>
            <person name="McCusker W."/>
            <person name="McDonough S."/>
            <person name="Mehta T."/>
            <person name="Meldrim J."/>
            <person name="Meneus L."/>
            <person name="Mihai O."/>
            <person name="Mihalev A."/>
            <person name="Mihova T."/>
            <person name="Mittelman R."/>
            <person name="Mlenga V."/>
            <person name="Montmayeur A."/>
            <person name="Mulrain L."/>
            <person name="Navidi A."/>
            <person name="Naylor J."/>
            <person name="Negash T."/>
            <person name="Nguyen T."/>
            <person name="Nguyen N."/>
            <person name="Nicol R."/>
            <person name="Norbu C."/>
            <person name="Norbu N."/>
            <person name="Novod N."/>
            <person name="O'Neill B."/>
            <person name="Osman S."/>
            <person name="Markiewicz E."/>
            <person name="Oyono O.L."/>
            <person name="Patti C."/>
            <person name="Phunkhang P."/>
            <person name="Pierre F."/>
            <person name="Priest M."/>
            <person name="Raghuraman S."/>
            <person name="Rege F."/>
            <person name="Reyes R."/>
            <person name="Rise C."/>
            <person name="Rogov P."/>
            <person name="Ross K."/>
            <person name="Ryan E."/>
            <person name="Settipalli S."/>
            <person name="Shea T."/>
            <person name="Sherpa N."/>
            <person name="Shi L."/>
            <person name="Shih D."/>
            <person name="Sparrow T."/>
            <person name="Spaulding J."/>
            <person name="Stalker J."/>
            <person name="Stange-Thomann N."/>
            <person name="Stavropoulos S."/>
            <person name="Stone C."/>
            <person name="Strader C."/>
            <person name="Tesfaye S."/>
            <person name="Thomson T."/>
            <person name="Thoulutsang Y."/>
            <person name="Thoulutsang D."/>
            <person name="Topham K."/>
            <person name="Topping I."/>
            <person name="Tsamla T."/>
            <person name="Vassiliev H."/>
            <person name="Vo A."/>
            <person name="Wangchuk T."/>
            <person name="Wangdi T."/>
            <person name="Weiand M."/>
            <person name="Wilkinson J."/>
            <person name="Wilson A."/>
            <person name="Yadav S."/>
            <person name="Young G."/>
            <person name="Yu Q."/>
            <person name="Zembek L."/>
            <person name="Zhong D."/>
            <person name="Zimmer A."/>
            <person name="Zwirko Z."/>
            <person name="Jaffe D.B."/>
            <person name="Alvarez P."/>
            <person name="Brockman W."/>
            <person name="Butler J."/>
            <person name="Chin C."/>
            <person name="Gnerre S."/>
            <person name="Grabherr M."/>
            <person name="Kleber M."/>
            <person name="Mauceli E."/>
            <person name="MacCallum I."/>
        </authorList>
    </citation>
    <scope>NUCLEOTIDE SEQUENCE [LARGE SCALE GENOMIC DNA]</scope>
    <source>
        <strain evidence="2">Tucson 14030-0811.24</strain>
    </source>
</reference>
<accession>A0A0Q9X1U5</accession>
<dbReference type="EMBL" id="CH963920">
    <property type="protein sequence ID" value="KRF98731.1"/>
    <property type="molecule type" value="Genomic_DNA"/>
</dbReference>
<proteinExistence type="predicted"/>
<dbReference type="InParanoid" id="A0A0Q9X1U5"/>
<dbReference type="Proteomes" id="UP000007798">
    <property type="component" value="Unassembled WGS sequence"/>
</dbReference>
<dbReference type="STRING" id="7260.A0A0Q9X1U5"/>
<dbReference type="KEGG" id="dwi:26529228"/>
<keyword evidence="2" id="KW-1185">Reference proteome</keyword>
<dbReference type="OrthoDB" id="446290at2759"/>
<evidence type="ECO:0000313" key="1">
    <source>
        <dbReference type="EMBL" id="KRF98731.1"/>
    </source>
</evidence>
<name>A0A0Q9X1U5_DROWI</name>